<organism evidence="2 3">
    <name type="scientific">Hypothenemus hampei</name>
    <name type="common">Coffee berry borer</name>
    <dbReference type="NCBI Taxonomy" id="57062"/>
    <lineage>
        <taxon>Eukaryota</taxon>
        <taxon>Metazoa</taxon>
        <taxon>Ecdysozoa</taxon>
        <taxon>Arthropoda</taxon>
        <taxon>Hexapoda</taxon>
        <taxon>Insecta</taxon>
        <taxon>Pterygota</taxon>
        <taxon>Neoptera</taxon>
        <taxon>Endopterygota</taxon>
        <taxon>Coleoptera</taxon>
        <taxon>Polyphaga</taxon>
        <taxon>Cucujiformia</taxon>
        <taxon>Curculionidae</taxon>
        <taxon>Scolytinae</taxon>
        <taxon>Hypothenemus</taxon>
    </lineage>
</organism>
<comment type="caution">
    <text evidence="2">The sequence shown here is derived from an EMBL/GenBank/DDBJ whole genome shotgun (WGS) entry which is preliminary data.</text>
</comment>
<name>A0ABD1EYY8_HYPHA</name>
<accession>A0ABD1EYY8</accession>
<reference evidence="2 3" key="1">
    <citation type="submission" date="2024-05" db="EMBL/GenBank/DDBJ databases">
        <title>Genetic variation in Jamaican populations of the coffee berry borer (Hypothenemus hampei).</title>
        <authorList>
            <person name="Errbii M."/>
            <person name="Myrie A."/>
        </authorList>
    </citation>
    <scope>NUCLEOTIDE SEQUENCE [LARGE SCALE GENOMIC DNA]</scope>
    <source>
        <strain evidence="2">JA-Hopewell-2020-01-JO</strain>
        <tissue evidence="2">Whole body</tissue>
    </source>
</reference>
<proteinExistence type="predicted"/>
<keyword evidence="3" id="KW-1185">Reference proteome</keyword>
<sequence length="59" mass="6774">MSKLRGVSNRNRQETRSFRENNVGECTVNARNEELPLRNIENKPHTSTRLGLEHIANAD</sequence>
<evidence type="ECO:0000256" key="1">
    <source>
        <dbReference type="SAM" id="MobiDB-lite"/>
    </source>
</evidence>
<gene>
    <name evidence="2" type="ORF">ABEB36_005646</name>
</gene>
<dbReference type="Proteomes" id="UP001566132">
    <property type="component" value="Unassembled WGS sequence"/>
</dbReference>
<feature type="region of interest" description="Disordered" evidence="1">
    <location>
        <begin position="1"/>
        <end position="23"/>
    </location>
</feature>
<dbReference type="AlphaFoldDB" id="A0ABD1EYY8"/>
<evidence type="ECO:0000313" key="3">
    <source>
        <dbReference type="Proteomes" id="UP001566132"/>
    </source>
</evidence>
<evidence type="ECO:0000313" key="2">
    <source>
        <dbReference type="EMBL" id="KAL1506250.1"/>
    </source>
</evidence>
<protein>
    <submittedName>
        <fullName evidence="2">Uncharacterized protein</fullName>
    </submittedName>
</protein>
<dbReference type="EMBL" id="JBDJPC010000004">
    <property type="protein sequence ID" value="KAL1506250.1"/>
    <property type="molecule type" value="Genomic_DNA"/>
</dbReference>